<accession>X6NEY2</accession>
<dbReference type="CDD" id="cd17039">
    <property type="entry name" value="Ubl_ubiquitin_like"/>
    <property type="match status" value="1"/>
</dbReference>
<name>X6NEY2_RETFI</name>
<evidence type="ECO:0000313" key="2">
    <source>
        <dbReference type="EMBL" id="ETO23877.1"/>
    </source>
</evidence>
<dbReference type="OMA" id="ECKAHEQ"/>
<protein>
    <recommendedName>
        <fullName evidence="1">Ubiquitin-like domain-containing protein</fullName>
    </recommendedName>
</protein>
<dbReference type="OrthoDB" id="428577at2759"/>
<dbReference type="PROSITE" id="PS50053">
    <property type="entry name" value="UBIQUITIN_2"/>
    <property type="match status" value="1"/>
</dbReference>
<evidence type="ECO:0000313" key="3">
    <source>
        <dbReference type="Proteomes" id="UP000023152"/>
    </source>
</evidence>
<reference evidence="2 3" key="1">
    <citation type="journal article" date="2013" name="Curr. Biol.">
        <title>The Genome of the Foraminiferan Reticulomyxa filosa.</title>
        <authorList>
            <person name="Glockner G."/>
            <person name="Hulsmann N."/>
            <person name="Schleicher M."/>
            <person name="Noegel A.A."/>
            <person name="Eichinger L."/>
            <person name="Gallinger C."/>
            <person name="Pawlowski J."/>
            <person name="Sierra R."/>
            <person name="Euteneuer U."/>
            <person name="Pillet L."/>
            <person name="Moustafa A."/>
            <person name="Platzer M."/>
            <person name="Groth M."/>
            <person name="Szafranski K."/>
            <person name="Schliwa M."/>
        </authorList>
    </citation>
    <scope>NUCLEOTIDE SEQUENCE [LARGE SCALE GENOMIC DNA]</scope>
</reference>
<dbReference type="Proteomes" id="UP000023152">
    <property type="component" value="Unassembled WGS sequence"/>
</dbReference>
<dbReference type="EMBL" id="ASPP01009631">
    <property type="protein sequence ID" value="ETO23877.1"/>
    <property type="molecule type" value="Genomic_DNA"/>
</dbReference>
<sequence length="215" mass="24224">MLHLIIETETGKKLRVEVSETANVDKLVEVACDENGSAKEESVLFFKERELQCGKALSDYGITDGATIILKVATRGRMFKAPDVSKSETKKTGKNNLLYWYLDKGLNYGGKCRNKECKAHEQNVMFHRGFGKIDPSDDEHIDEIVRCPGCKKVFEVEANFFFQCQVEIVYKKSGDEGVTRLPVKRVVGDDYWKLGEEGGEKSNYTALKLVVSPLE</sequence>
<dbReference type="AlphaFoldDB" id="X6NEY2"/>
<comment type="caution">
    <text evidence="2">The sequence shown here is derived from an EMBL/GenBank/DDBJ whole genome shotgun (WGS) entry which is preliminary data.</text>
</comment>
<dbReference type="SUPFAM" id="SSF54236">
    <property type="entry name" value="Ubiquitin-like"/>
    <property type="match status" value="1"/>
</dbReference>
<feature type="domain" description="Ubiquitin-like" evidence="1">
    <location>
        <begin position="2"/>
        <end position="77"/>
    </location>
</feature>
<dbReference type="InterPro" id="IPR029071">
    <property type="entry name" value="Ubiquitin-like_domsf"/>
</dbReference>
<dbReference type="InterPro" id="IPR000626">
    <property type="entry name" value="Ubiquitin-like_dom"/>
</dbReference>
<keyword evidence="3" id="KW-1185">Reference proteome</keyword>
<dbReference type="Gene3D" id="3.10.20.90">
    <property type="entry name" value="Phosphatidylinositol 3-kinase Catalytic Subunit, Chain A, domain 1"/>
    <property type="match status" value="1"/>
</dbReference>
<organism evidence="2 3">
    <name type="scientific">Reticulomyxa filosa</name>
    <dbReference type="NCBI Taxonomy" id="46433"/>
    <lineage>
        <taxon>Eukaryota</taxon>
        <taxon>Sar</taxon>
        <taxon>Rhizaria</taxon>
        <taxon>Retaria</taxon>
        <taxon>Foraminifera</taxon>
        <taxon>Monothalamids</taxon>
        <taxon>Reticulomyxidae</taxon>
        <taxon>Reticulomyxa</taxon>
    </lineage>
</organism>
<evidence type="ECO:0000259" key="1">
    <source>
        <dbReference type="PROSITE" id="PS50053"/>
    </source>
</evidence>
<dbReference type="SMART" id="SM00213">
    <property type="entry name" value="UBQ"/>
    <property type="match status" value="1"/>
</dbReference>
<proteinExistence type="predicted"/>
<gene>
    <name evidence="2" type="ORF">RFI_13282</name>
</gene>
<dbReference type="Pfam" id="PF00240">
    <property type="entry name" value="ubiquitin"/>
    <property type="match status" value="1"/>
</dbReference>